<gene>
    <name evidence="8" type="ORF">EYC80_006242</name>
</gene>
<feature type="transmembrane region" description="Helical" evidence="6">
    <location>
        <begin position="188"/>
        <end position="212"/>
    </location>
</feature>
<accession>A0A5N6KGM0</accession>
<feature type="transmembrane region" description="Helical" evidence="6">
    <location>
        <begin position="98"/>
        <end position="117"/>
    </location>
</feature>
<evidence type="ECO:0000259" key="7">
    <source>
        <dbReference type="PROSITE" id="PS50850"/>
    </source>
</evidence>
<feature type="transmembrane region" description="Helical" evidence="6">
    <location>
        <begin position="432"/>
        <end position="456"/>
    </location>
</feature>
<evidence type="ECO:0000313" key="8">
    <source>
        <dbReference type="EMBL" id="KAB8302923.1"/>
    </source>
</evidence>
<dbReference type="OrthoDB" id="3936150at2759"/>
<feature type="compositionally biased region" description="Basic and acidic residues" evidence="5">
    <location>
        <begin position="18"/>
        <end position="34"/>
    </location>
</feature>
<feature type="transmembrane region" description="Helical" evidence="6">
    <location>
        <begin position="468"/>
        <end position="487"/>
    </location>
</feature>
<feature type="transmembrane region" description="Helical" evidence="6">
    <location>
        <begin position="293"/>
        <end position="319"/>
    </location>
</feature>
<dbReference type="InterPro" id="IPR011701">
    <property type="entry name" value="MFS"/>
</dbReference>
<dbReference type="SUPFAM" id="SSF103473">
    <property type="entry name" value="MFS general substrate transporter"/>
    <property type="match status" value="1"/>
</dbReference>
<dbReference type="Proteomes" id="UP000326757">
    <property type="component" value="Unassembled WGS sequence"/>
</dbReference>
<keyword evidence="3 6" id="KW-1133">Transmembrane helix</keyword>
<dbReference type="Pfam" id="PF07690">
    <property type="entry name" value="MFS_1"/>
    <property type="match status" value="1"/>
</dbReference>
<feature type="transmembrane region" description="Helical" evidence="6">
    <location>
        <begin position="218"/>
        <end position="237"/>
    </location>
</feature>
<dbReference type="PANTHER" id="PTHR23502:SF24">
    <property type="entry name" value="TRANSPORTER, PUTATIVE-RELATED"/>
    <property type="match status" value="1"/>
</dbReference>
<feature type="domain" description="Major facilitator superfamily (MFS) profile" evidence="7">
    <location>
        <begin position="63"/>
        <end position="492"/>
    </location>
</feature>
<dbReference type="EMBL" id="VIGI01000003">
    <property type="protein sequence ID" value="KAB8302923.1"/>
    <property type="molecule type" value="Genomic_DNA"/>
</dbReference>
<feature type="transmembrane region" description="Helical" evidence="6">
    <location>
        <begin position="61"/>
        <end position="78"/>
    </location>
</feature>
<proteinExistence type="predicted"/>
<dbReference type="GO" id="GO:0005886">
    <property type="term" value="C:plasma membrane"/>
    <property type="evidence" value="ECO:0007669"/>
    <property type="project" value="TreeGrafter"/>
</dbReference>
<dbReference type="AlphaFoldDB" id="A0A5N6KGM0"/>
<feature type="region of interest" description="Disordered" evidence="5">
    <location>
        <begin position="1"/>
        <end position="34"/>
    </location>
</feature>
<feature type="transmembrane region" description="Helical" evidence="6">
    <location>
        <begin position="372"/>
        <end position="393"/>
    </location>
</feature>
<evidence type="ECO:0000256" key="4">
    <source>
        <dbReference type="ARBA" id="ARBA00023136"/>
    </source>
</evidence>
<evidence type="ECO:0000256" key="3">
    <source>
        <dbReference type="ARBA" id="ARBA00022989"/>
    </source>
</evidence>
<dbReference type="CDD" id="cd17323">
    <property type="entry name" value="MFS_Tpo1_MDR_like"/>
    <property type="match status" value="1"/>
</dbReference>
<name>A0A5N6KGM0_MONLA</name>
<dbReference type="Gene3D" id="1.20.1250.20">
    <property type="entry name" value="MFS general substrate transporter like domains"/>
    <property type="match status" value="1"/>
</dbReference>
<keyword evidence="4 6" id="KW-0472">Membrane</keyword>
<dbReference type="InterPro" id="IPR036259">
    <property type="entry name" value="MFS_trans_sf"/>
</dbReference>
<comment type="caution">
    <text evidence="8">The sequence shown here is derived from an EMBL/GenBank/DDBJ whole genome shotgun (WGS) entry which is preliminary data.</text>
</comment>
<feature type="transmembrane region" description="Helical" evidence="6">
    <location>
        <begin position="153"/>
        <end position="176"/>
    </location>
</feature>
<dbReference type="FunFam" id="1.20.1250.20:FF:000088">
    <property type="entry name" value="MFS multidrug transporter, putative"/>
    <property type="match status" value="1"/>
</dbReference>
<dbReference type="GO" id="GO:0022857">
    <property type="term" value="F:transmembrane transporter activity"/>
    <property type="evidence" value="ECO:0007669"/>
    <property type="project" value="InterPro"/>
</dbReference>
<keyword evidence="2 6" id="KW-0812">Transmembrane</keyword>
<evidence type="ECO:0000256" key="2">
    <source>
        <dbReference type="ARBA" id="ARBA00022692"/>
    </source>
</evidence>
<dbReference type="PANTHER" id="PTHR23502">
    <property type="entry name" value="MAJOR FACILITATOR SUPERFAMILY"/>
    <property type="match status" value="1"/>
</dbReference>
<protein>
    <recommendedName>
        <fullName evidence="7">Major facilitator superfamily (MFS) profile domain-containing protein</fullName>
    </recommendedName>
</protein>
<feature type="transmembrane region" description="Helical" evidence="6">
    <location>
        <begin position="399"/>
        <end position="420"/>
    </location>
</feature>
<evidence type="ECO:0000313" key="9">
    <source>
        <dbReference type="Proteomes" id="UP000326757"/>
    </source>
</evidence>
<dbReference type="PROSITE" id="PS50850">
    <property type="entry name" value="MFS"/>
    <property type="match status" value="1"/>
</dbReference>
<comment type="subcellular location">
    <subcellularLocation>
        <location evidence="1">Membrane</location>
        <topology evidence="1">Multi-pass membrane protein</topology>
    </subcellularLocation>
</comment>
<evidence type="ECO:0000256" key="5">
    <source>
        <dbReference type="SAM" id="MobiDB-lite"/>
    </source>
</evidence>
<evidence type="ECO:0000256" key="6">
    <source>
        <dbReference type="SAM" id="Phobius"/>
    </source>
</evidence>
<feature type="transmembrane region" description="Helical" evidence="6">
    <location>
        <begin position="129"/>
        <end position="147"/>
    </location>
</feature>
<organism evidence="8 9">
    <name type="scientific">Monilinia laxa</name>
    <name type="common">Brown rot fungus</name>
    <name type="synonym">Sclerotinia laxa</name>
    <dbReference type="NCBI Taxonomy" id="61186"/>
    <lineage>
        <taxon>Eukaryota</taxon>
        <taxon>Fungi</taxon>
        <taxon>Dikarya</taxon>
        <taxon>Ascomycota</taxon>
        <taxon>Pezizomycotina</taxon>
        <taxon>Leotiomycetes</taxon>
        <taxon>Helotiales</taxon>
        <taxon>Sclerotiniaceae</taxon>
        <taxon>Monilinia</taxon>
    </lineage>
</organism>
<keyword evidence="9" id="KW-1185">Reference proteome</keyword>
<sequence length="599" mass="66561">MGQTDIDNSYPSATSDTDVEKVEDKACHDSLRQRDDHDPNLVEFVPNDPENPFNWTRMRKWSILMPLTIANFSCLWIASGYSPAIPEFQARFGTSSEVATLPLAIYVIGLGFGPMLLAPLSEYYGRTPVYLANFFITTILLLGTALVDNVPGFIILRFITGFFASASITNIGGTIADMYHHEHTGMPLAIYTITSAGGSASGVFVFSFIAQLHGLQSVLWGMCGATGGFFLLLCISLKETRHSVLLRRRAARLRKQTGNQDLDVPPDMRTQPATQVFATALTRPFHLLFTEPVILFTAAYNGYLFGIAFLFNGAFSIVFSDGYGFNTIQTGLANLGICVGALLGPVTHIWQERYYLRKIIAADGTIKNVPEARVQLSIIGAIVFPISLFWFGWSAQPGSIHWIVPIIASVFYGWSFYTIIQMTFMYIEDTYKVYAASALAGVCFARNIIGGVFPLFGTQMFNSLGVQWATSVLGFAAILLMPIPYVLSRWGRGLRIRSPWARIHMDDLVPIDPPDIPLQFIVFFPLEFIRDIIKAYPGDFLANFVKAQAGAKLNTSDNPYFVLWMESWTNDAIGSLHVHYCQSLPYPPSTINSFSRNFI</sequence>
<reference evidence="8 9" key="1">
    <citation type="submission" date="2019-06" db="EMBL/GenBank/DDBJ databases">
        <title>Genome Sequence of the Brown Rot Fungal Pathogen Monilinia laxa.</title>
        <authorList>
            <person name="De Miccolis Angelini R.M."/>
            <person name="Landi L."/>
            <person name="Abate D."/>
            <person name="Pollastro S."/>
            <person name="Romanazzi G."/>
            <person name="Faretra F."/>
        </authorList>
    </citation>
    <scope>NUCLEOTIDE SEQUENCE [LARGE SCALE GENOMIC DNA]</scope>
    <source>
        <strain evidence="8 9">Mlax316</strain>
    </source>
</reference>
<feature type="compositionally biased region" description="Polar residues" evidence="5">
    <location>
        <begin position="1"/>
        <end position="16"/>
    </location>
</feature>
<feature type="transmembrane region" description="Helical" evidence="6">
    <location>
        <begin position="331"/>
        <end position="351"/>
    </location>
</feature>
<evidence type="ECO:0000256" key="1">
    <source>
        <dbReference type="ARBA" id="ARBA00004141"/>
    </source>
</evidence>
<dbReference type="InterPro" id="IPR020846">
    <property type="entry name" value="MFS_dom"/>
</dbReference>